<protein>
    <recommendedName>
        <fullName evidence="3">N-acetyltransferase domain-containing protein</fullName>
    </recommendedName>
</protein>
<dbReference type="EMBL" id="BAAAPH010000030">
    <property type="protein sequence ID" value="GAA1601478.1"/>
    <property type="molecule type" value="Genomic_DNA"/>
</dbReference>
<reference evidence="5" key="1">
    <citation type="journal article" date="2019" name="Int. J. Syst. Evol. Microbiol.">
        <title>The Global Catalogue of Microorganisms (GCM) 10K type strain sequencing project: providing services to taxonomists for standard genome sequencing and annotation.</title>
        <authorList>
            <consortium name="The Broad Institute Genomics Platform"/>
            <consortium name="The Broad Institute Genome Sequencing Center for Infectious Disease"/>
            <person name="Wu L."/>
            <person name="Ma J."/>
        </authorList>
    </citation>
    <scope>NUCLEOTIDE SEQUENCE [LARGE SCALE GENOMIC DNA]</scope>
    <source>
        <strain evidence="5">JCM 15572</strain>
    </source>
</reference>
<keyword evidence="5" id="KW-1185">Reference proteome</keyword>
<dbReference type="PROSITE" id="PS51186">
    <property type="entry name" value="GNAT"/>
    <property type="match status" value="1"/>
</dbReference>
<accession>A0ABP4QBU2</accession>
<organism evidence="4 5">
    <name type="scientific">Kribbella hippodromi</name>
    <dbReference type="NCBI Taxonomy" id="434347"/>
    <lineage>
        <taxon>Bacteria</taxon>
        <taxon>Bacillati</taxon>
        <taxon>Actinomycetota</taxon>
        <taxon>Actinomycetes</taxon>
        <taxon>Propionibacteriales</taxon>
        <taxon>Kribbellaceae</taxon>
        <taxon>Kribbella</taxon>
    </lineage>
</organism>
<dbReference type="Gene3D" id="3.40.630.30">
    <property type="match status" value="1"/>
</dbReference>
<evidence type="ECO:0000313" key="5">
    <source>
        <dbReference type="Proteomes" id="UP001501705"/>
    </source>
</evidence>
<name>A0ABP4QBU2_9ACTN</name>
<evidence type="ECO:0000256" key="2">
    <source>
        <dbReference type="ARBA" id="ARBA00023315"/>
    </source>
</evidence>
<dbReference type="InterPro" id="IPR000182">
    <property type="entry name" value="GNAT_dom"/>
</dbReference>
<feature type="domain" description="N-acetyltransferase" evidence="3">
    <location>
        <begin position="1"/>
        <end position="85"/>
    </location>
</feature>
<evidence type="ECO:0000259" key="3">
    <source>
        <dbReference type="PROSITE" id="PS51186"/>
    </source>
</evidence>
<evidence type="ECO:0000256" key="1">
    <source>
        <dbReference type="ARBA" id="ARBA00022679"/>
    </source>
</evidence>
<keyword evidence="1" id="KW-0808">Transferase</keyword>
<dbReference type="InterPro" id="IPR016181">
    <property type="entry name" value="Acyl_CoA_acyltransferase"/>
</dbReference>
<gene>
    <name evidence="4" type="ORF">GCM10009804_67570</name>
</gene>
<keyword evidence="2" id="KW-0012">Acyltransferase</keyword>
<evidence type="ECO:0000313" key="4">
    <source>
        <dbReference type="EMBL" id="GAA1601478.1"/>
    </source>
</evidence>
<comment type="caution">
    <text evidence="4">The sequence shown here is derived from an EMBL/GenBank/DDBJ whole genome shotgun (WGS) entry which is preliminary data.</text>
</comment>
<dbReference type="SUPFAM" id="SSF55729">
    <property type="entry name" value="Acyl-CoA N-acyltransferases (Nat)"/>
    <property type="match status" value="1"/>
</dbReference>
<dbReference type="InterPro" id="IPR050832">
    <property type="entry name" value="Bact_Acetyltransf"/>
</dbReference>
<dbReference type="Pfam" id="PF00583">
    <property type="entry name" value="Acetyltransf_1"/>
    <property type="match status" value="1"/>
</dbReference>
<dbReference type="Proteomes" id="UP001501705">
    <property type="component" value="Unassembled WGS sequence"/>
</dbReference>
<sequence>MHICPFFERAGAWGRIVALVVSDRARGQGIGGELMAAAEAFAAGHGCVRLEVTSSNHRHVAHAFYQRRGYVDQSGRSTRFIRELR</sequence>
<dbReference type="PANTHER" id="PTHR43877">
    <property type="entry name" value="AMINOALKYLPHOSPHONATE N-ACETYLTRANSFERASE-RELATED-RELATED"/>
    <property type="match status" value="1"/>
</dbReference>
<proteinExistence type="predicted"/>